<proteinExistence type="predicted"/>
<dbReference type="PROSITE" id="PS50865">
    <property type="entry name" value="ZF_MYND_2"/>
    <property type="match status" value="1"/>
</dbReference>
<dbReference type="Proteomes" id="UP000038010">
    <property type="component" value="Unassembled WGS sequence"/>
</dbReference>
<dbReference type="OrthoDB" id="437457at2759"/>
<keyword evidence="3" id="KW-0862">Zinc</keyword>
<evidence type="ECO:0000256" key="4">
    <source>
        <dbReference type="PROSITE-ProRule" id="PRU00134"/>
    </source>
</evidence>
<keyword evidence="1" id="KW-0479">Metal-binding</keyword>
<dbReference type="GeneID" id="28730694"/>
<evidence type="ECO:0000256" key="1">
    <source>
        <dbReference type="ARBA" id="ARBA00022723"/>
    </source>
</evidence>
<dbReference type="GO" id="GO:0008270">
    <property type="term" value="F:zinc ion binding"/>
    <property type="evidence" value="ECO:0007669"/>
    <property type="project" value="UniProtKB-KW"/>
</dbReference>
<organism evidence="6 7">
    <name type="scientific">Cyphellophora attinorum</name>
    <dbReference type="NCBI Taxonomy" id="1664694"/>
    <lineage>
        <taxon>Eukaryota</taxon>
        <taxon>Fungi</taxon>
        <taxon>Dikarya</taxon>
        <taxon>Ascomycota</taxon>
        <taxon>Pezizomycotina</taxon>
        <taxon>Eurotiomycetes</taxon>
        <taxon>Chaetothyriomycetidae</taxon>
        <taxon>Chaetothyriales</taxon>
        <taxon>Cyphellophoraceae</taxon>
        <taxon>Cyphellophora</taxon>
    </lineage>
</organism>
<keyword evidence="7" id="KW-1185">Reference proteome</keyword>
<reference evidence="6 7" key="1">
    <citation type="submission" date="2015-06" db="EMBL/GenBank/DDBJ databases">
        <title>Draft genome of the ant-associated black yeast Phialophora attae CBS 131958.</title>
        <authorList>
            <person name="Moreno L.F."/>
            <person name="Stielow B.J."/>
            <person name="de Hoog S."/>
            <person name="Vicente V.A."/>
            <person name="Weiss V.A."/>
            <person name="de Vries M."/>
            <person name="Cruz L.M."/>
            <person name="Souza E.M."/>
        </authorList>
    </citation>
    <scope>NUCLEOTIDE SEQUENCE [LARGE SCALE GENOMIC DNA]</scope>
    <source>
        <strain evidence="6 7">CBS 131958</strain>
    </source>
</reference>
<feature type="domain" description="MYND-type" evidence="5">
    <location>
        <begin position="13"/>
        <end position="49"/>
    </location>
</feature>
<dbReference type="Gene3D" id="6.10.140.2220">
    <property type="match status" value="1"/>
</dbReference>
<evidence type="ECO:0000256" key="2">
    <source>
        <dbReference type="ARBA" id="ARBA00022771"/>
    </source>
</evidence>
<dbReference type="AlphaFoldDB" id="A0A0N1H418"/>
<dbReference type="VEuPathDB" id="FungiDB:AB675_10070"/>
<comment type="caution">
    <text evidence="6">The sequence shown here is derived from an EMBL/GenBank/DDBJ whole genome shotgun (WGS) entry which is preliminary data.</text>
</comment>
<sequence>MAESPPMPENRTCVMCPRRGEKVCSGCKTARYCSKDCQKLDHKNHKIFCGKAETLRPSKDHFRALFFPGGDALPRFEWILDPNYALPNLFGDRGIDVRKFKHNTIQARDIGIDDPPNLAMRAFTRGGTAAWNTRGPWLIFHYVEDGKEGDDSYIDMNMHDVRSAADVITVIYDDLPQGPGNLDKDLKPPVQVARNGCDILFALEGSGIANLLGLPMFVRPMGFQSTLKQAGRNSKGALLMTDITSEAVTDFVLKKPGGVPVMTTEGVRAMMCGEQEDHQGSYGFGTPPASFCSDEVGPVLICRADNKPLLTGHIEALCDYIKVVIDPQVQAAKQRLNVGEVIQNREEILTGITKANFLAHWEKFKEDKIKAQASEAHPEWTPKYPSPYEMMGKTLESVNRFTETIYSKQIEGGMKQDSEMPDKANTSALRAQLYIARGPHGL</sequence>
<gene>
    <name evidence="6" type="ORF">AB675_10070</name>
</gene>
<keyword evidence="2 4" id="KW-0863">Zinc-finger</keyword>
<dbReference type="STRING" id="1664694.A0A0N1H418"/>
<dbReference type="InterPro" id="IPR002893">
    <property type="entry name" value="Znf_MYND"/>
</dbReference>
<evidence type="ECO:0000313" key="7">
    <source>
        <dbReference type="Proteomes" id="UP000038010"/>
    </source>
</evidence>
<accession>A0A0N1H418</accession>
<dbReference type="SUPFAM" id="SSF144232">
    <property type="entry name" value="HIT/MYND zinc finger-like"/>
    <property type="match status" value="1"/>
</dbReference>
<evidence type="ECO:0000313" key="6">
    <source>
        <dbReference type="EMBL" id="KPI36624.1"/>
    </source>
</evidence>
<dbReference type="EMBL" id="LFJN01000029">
    <property type="protein sequence ID" value="KPI36624.1"/>
    <property type="molecule type" value="Genomic_DNA"/>
</dbReference>
<name>A0A0N1H418_9EURO</name>
<dbReference type="RefSeq" id="XP_017996587.1">
    <property type="nucleotide sequence ID" value="XM_018138814.1"/>
</dbReference>
<dbReference type="PROSITE" id="PS01360">
    <property type="entry name" value="ZF_MYND_1"/>
    <property type="match status" value="1"/>
</dbReference>
<dbReference type="Pfam" id="PF01753">
    <property type="entry name" value="zf-MYND"/>
    <property type="match status" value="1"/>
</dbReference>
<protein>
    <recommendedName>
        <fullName evidence="5">MYND-type domain-containing protein</fullName>
    </recommendedName>
</protein>
<evidence type="ECO:0000256" key="3">
    <source>
        <dbReference type="ARBA" id="ARBA00022833"/>
    </source>
</evidence>
<evidence type="ECO:0000259" key="5">
    <source>
        <dbReference type="PROSITE" id="PS50865"/>
    </source>
</evidence>